<evidence type="ECO:0000313" key="2">
    <source>
        <dbReference type="Proteomes" id="UP000203433"/>
    </source>
</evidence>
<dbReference type="Proteomes" id="UP000203433">
    <property type="component" value="Segment"/>
</dbReference>
<sequence>MSWTWFEFETCSEDEDNMPRRGSWTWSEDEEREEAWVEKYHLRNGVIVENNNDDDDDLKIVEEGWKRLKKDQEDILLCQDTHQYFFKGLENEFSVTKLLKRWFPFDRVIVSEMCVFKAKYNHCVVYKDNDVDVEMSAANIRNEWEKKMGENSEFHKKIEHMLMTQEITDDMRDMLYPLNDYMKEKNFTFYQSEVKLFVTDVVFDGKKINIGGAIDALYHNKKGEAIVVDWKRCKPKFKVGSYMADKELSKYPDTNFWQYSAQLNLYALMLKKAYNITTVAKLLVFIDKDNIRTRIFHAAQMPELEQIIKW</sequence>
<dbReference type="Gene3D" id="3.90.320.10">
    <property type="match status" value="1"/>
</dbReference>
<accession>A0A0R7EYW9</accession>
<evidence type="ECO:0000313" key="1">
    <source>
        <dbReference type="EMBL" id="AKN80785.1"/>
    </source>
</evidence>
<name>A0A0R7EYW9_9BBAC</name>
<protein>
    <submittedName>
        <fullName evidence="1">Uncharacterized protein</fullName>
    </submittedName>
</protein>
<organism evidence="1 2">
    <name type="scientific">Diatraea saccharalis granulovirus</name>
    <dbReference type="NCBI Taxonomy" id="1675862"/>
    <lineage>
        <taxon>Viruses</taxon>
        <taxon>Viruses incertae sedis</taxon>
        <taxon>Naldaviricetes</taxon>
        <taxon>Lefavirales</taxon>
        <taxon>Baculoviridae</taxon>
        <taxon>Betabaculovirus</taxon>
        <taxon>Betabaculovirus disaccharalis</taxon>
    </lineage>
</organism>
<dbReference type="GeneID" id="26373991"/>
<dbReference type="EMBL" id="KP296186">
    <property type="protein sequence ID" value="AKN80785.1"/>
    <property type="molecule type" value="Genomic_DNA"/>
</dbReference>
<dbReference type="KEGG" id="vg:26373991"/>
<reference evidence="1 2" key="1">
    <citation type="journal article" date="2015" name="J. Virol.">
        <title>A betabaculovirus-encoded gp64 homolog is a functional envelope fusion protein.</title>
        <authorList>
            <person name="Ardisson-Araujo D.M."/>
            <person name="Melo F.L."/>
            <person name="Clem R.J."/>
            <person name="Wolff J.L."/>
            <person name="Ribeiro B.M."/>
        </authorList>
    </citation>
    <scope>NUCLEOTIDE SEQUENCE [LARGE SCALE GENOMIC DNA]</scope>
    <source>
        <strain evidence="1 2">Parana-2009</strain>
    </source>
</reference>
<gene>
    <name evidence="1" type="primary">ORF-34</name>
</gene>
<dbReference type="RefSeq" id="YP_009182232.1">
    <property type="nucleotide sequence ID" value="NC_028491.1"/>
</dbReference>
<keyword evidence="2" id="KW-1185">Reference proteome</keyword>
<dbReference type="InterPro" id="IPR011604">
    <property type="entry name" value="PDDEXK-like_dom_sf"/>
</dbReference>
<proteinExistence type="predicted"/>